<dbReference type="SUPFAM" id="SSF143120">
    <property type="entry name" value="YefM-like"/>
    <property type="match status" value="1"/>
</dbReference>
<dbReference type="RefSeq" id="WP_379583324.1">
    <property type="nucleotide sequence ID" value="NZ_JBHSQW010000010.1"/>
</dbReference>
<proteinExistence type="inferred from homology"/>
<evidence type="ECO:0000256" key="1">
    <source>
        <dbReference type="ARBA" id="ARBA00009981"/>
    </source>
</evidence>
<keyword evidence="4" id="KW-1185">Reference proteome</keyword>
<dbReference type="InterPro" id="IPR051416">
    <property type="entry name" value="phD-YefM_TA_antitoxins"/>
</dbReference>
<accession>A0ABW1IZ19</accession>
<protein>
    <recommendedName>
        <fullName evidence="2">Antitoxin</fullName>
    </recommendedName>
</protein>
<sequence>MAEKVNVYEAKTHLSRLLERVEAGEEIVIARNGRPVARLVPAQRAAPRREPGSLRGRIWVAPDFDEPEEDLVDAFYEGSIFPGQARDP</sequence>
<dbReference type="PANTHER" id="PTHR35377">
    <property type="entry name" value="ANTITOXIN VAPB49-RELATED-RELATED"/>
    <property type="match status" value="1"/>
</dbReference>
<dbReference type="Pfam" id="PF02604">
    <property type="entry name" value="PhdYeFM_antitox"/>
    <property type="match status" value="1"/>
</dbReference>
<evidence type="ECO:0000256" key="2">
    <source>
        <dbReference type="RuleBase" id="RU362080"/>
    </source>
</evidence>
<name>A0ABW1IZ19_9PSEU</name>
<comment type="function">
    <text evidence="2">Antitoxin component of a type II toxin-antitoxin (TA) system.</text>
</comment>
<dbReference type="InterPro" id="IPR036165">
    <property type="entry name" value="YefM-like_sf"/>
</dbReference>
<dbReference type="Gene3D" id="3.40.1620.10">
    <property type="entry name" value="YefM-like domain"/>
    <property type="match status" value="1"/>
</dbReference>
<organism evidence="3 4">
    <name type="scientific">Pseudonocardia hispaniensis</name>
    <dbReference type="NCBI Taxonomy" id="904933"/>
    <lineage>
        <taxon>Bacteria</taxon>
        <taxon>Bacillati</taxon>
        <taxon>Actinomycetota</taxon>
        <taxon>Actinomycetes</taxon>
        <taxon>Pseudonocardiales</taxon>
        <taxon>Pseudonocardiaceae</taxon>
        <taxon>Pseudonocardia</taxon>
    </lineage>
</organism>
<dbReference type="NCBIfam" id="TIGR01552">
    <property type="entry name" value="phd_fam"/>
    <property type="match status" value="1"/>
</dbReference>
<gene>
    <name evidence="3" type="ORF">ACFQE5_05045</name>
</gene>
<dbReference type="EMBL" id="JBHSQW010000010">
    <property type="protein sequence ID" value="MFC5993582.1"/>
    <property type="molecule type" value="Genomic_DNA"/>
</dbReference>
<dbReference type="InterPro" id="IPR006442">
    <property type="entry name" value="Antitoxin_Phd/YefM"/>
</dbReference>
<comment type="similarity">
    <text evidence="1 2">Belongs to the phD/YefM antitoxin family.</text>
</comment>
<comment type="caution">
    <text evidence="3">The sequence shown here is derived from an EMBL/GenBank/DDBJ whole genome shotgun (WGS) entry which is preliminary data.</text>
</comment>
<evidence type="ECO:0000313" key="4">
    <source>
        <dbReference type="Proteomes" id="UP001596302"/>
    </source>
</evidence>
<reference evidence="4" key="1">
    <citation type="journal article" date="2019" name="Int. J. Syst. Evol. Microbiol.">
        <title>The Global Catalogue of Microorganisms (GCM) 10K type strain sequencing project: providing services to taxonomists for standard genome sequencing and annotation.</title>
        <authorList>
            <consortium name="The Broad Institute Genomics Platform"/>
            <consortium name="The Broad Institute Genome Sequencing Center for Infectious Disease"/>
            <person name="Wu L."/>
            <person name="Ma J."/>
        </authorList>
    </citation>
    <scope>NUCLEOTIDE SEQUENCE [LARGE SCALE GENOMIC DNA]</scope>
    <source>
        <strain evidence="4">CCM 8391</strain>
    </source>
</reference>
<evidence type="ECO:0000313" key="3">
    <source>
        <dbReference type="EMBL" id="MFC5993582.1"/>
    </source>
</evidence>
<dbReference type="Proteomes" id="UP001596302">
    <property type="component" value="Unassembled WGS sequence"/>
</dbReference>